<feature type="region of interest" description="Disordered" evidence="2">
    <location>
        <begin position="576"/>
        <end position="609"/>
    </location>
</feature>
<dbReference type="Gene3D" id="3.10.310.50">
    <property type="match status" value="1"/>
</dbReference>
<dbReference type="EMBL" id="PDJD01000001">
    <property type="protein sequence ID" value="PFG20511.1"/>
    <property type="molecule type" value="Genomic_DNA"/>
</dbReference>
<feature type="compositionally biased region" description="Polar residues" evidence="2">
    <location>
        <begin position="586"/>
        <end position="600"/>
    </location>
</feature>
<evidence type="ECO:0000256" key="1">
    <source>
        <dbReference type="SAM" id="Coils"/>
    </source>
</evidence>
<keyword evidence="1" id="KW-0175">Coiled coil</keyword>
<name>A0A2A9D2B3_9MICO</name>
<keyword evidence="3" id="KW-0812">Transmembrane</keyword>
<dbReference type="Proteomes" id="UP000224915">
    <property type="component" value="Unassembled WGS sequence"/>
</dbReference>
<proteinExistence type="predicted"/>
<dbReference type="OrthoDB" id="5105562at2"/>
<keyword evidence="3" id="KW-0472">Membrane</keyword>
<feature type="transmembrane region" description="Helical" evidence="3">
    <location>
        <begin position="182"/>
        <end position="204"/>
    </location>
</feature>
<evidence type="ECO:0000313" key="5">
    <source>
        <dbReference type="EMBL" id="PFG20511.1"/>
    </source>
</evidence>
<evidence type="ECO:0000256" key="3">
    <source>
        <dbReference type="SAM" id="Phobius"/>
    </source>
</evidence>
<accession>A0A2A9D2B3</accession>
<dbReference type="AlphaFoldDB" id="A0A2A9D2B3"/>
<keyword evidence="6" id="KW-1185">Reference proteome</keyword>
<keyword evidence="3" id="KW-1133">Transmembrane helix</keyword>
<reference evidence="5 6" key="1">
    <citation type="submission" date="2017-10" db="EMBL/GenBank/DDBJ databases">
        <title>Sequencing the genomes of 1000 actinobacteria strains.</title>
        <authorList>
            <person name="Klenk H.-P."/>
        </authorList>
    </citation>
    <scope>NUCLEOTIDE SEQUENCE [LARGE SCALE GENOMIC DNA]</scope>
    <source>
        <strain evidence="5 6">DSM 21801</strain>
    </source>
</reference>
<dbReference type="RefSeq" id="WP_098469470.1">
    <property type="nucleotide sequence ID" value="NZ_PDJD01000001.1"/>
</dbReference>
<dbReference type="Pfam" id="PF04536">
    <property type="entry name" value="TPM_phosphatase"/>
    <property type="match status" value="1"/>
</dbReference>
<protein>
    <submittedName>
        <fullName evidence="5">TLP183/Psb32/MOLO-1 phosphatase superfamily protein</fullName>
    </submittedName>
</protein>
<evidence type="ECO:0000256" key="2">
    <source>
        <dbReference type="SAM" id="MobiDB-lite"/>
    </source>
</evidence>
<dbReference type="InterPro" id="IPR007621">
    <property type="entry name" value="TPM_dom"/>
</dbReference>
<feature type="compositionally biased region" description="Gly residues" evidence="2">
    <location>
        <begin position="648"/>
        <end position="684"/>
    </location>
</feature>
<feature type="transmembrane region" description="Helical" evidence="3">
    <location>
        <begin position="29"/>
        <end position="48"/>
    </location>
</feature>
<organism evidence="5 6">
    <name type="scientific">Serinibacter salmoneus</name>
    <dbReference type="NCBI Taxonomy" id="556530"/>
    <lineage>
        <taxon>Bacteria</taxon>
        <taxon>Bacillati</taxon>
        <taxon>Actinomycetota</taxon>
        <taxon>Actinomycetes</taxon>
        <taxon>Micrococcales</taxon>
        <taxon>Beutenbergiaceae</taxon>
        <taxon>Serinibacter</taxon>
    </lineage>
</organism>
<evidence type="ECO:0000259" key="4">
    <source>
        <dbReference type="Pfam" id="PF04536"/>
    </source>
</evidence>
<feature type="region of interest" description="Disordered" evidence="2">
    <location>
        <begin position="627"/>
        <end position="684"/>
    </location>
</feature>
<sequence length="684" mass="71280">MQLGLPRPLTHASTTPSGPPGRRRGLRTLLTALLVGLGMLTGAGGAVADAPFSMPQPLVDTTTDQVLAESTAQIEAAQVQVQDAGDYWLWVVYVDSFDGVDPVEWADETARSSSLNDEDLLLAVAVEDRAFAISAAQSVPDGVVNGAYDAARTALSQAASGSAPWGEAAVAVADSLTAPSGAATFFVVAAIVVVVLVLVLFLYYRASKKRRAALAEQDTQSLVDRSGSELVALDDQVRTMQEELGFAQAQFGTEATIELSRDLQAATERTTHAFQLRRQLEESSDEAIRRRCAEEILAVCEQTQAALEAHEDRLDEMRQAQQDAPAALGRLSERAESLLPRVQSAREQVAALAQRYPATALETVQDNPDRAAALIDSARAAVAEGQQDVTAGDLAAAVEATRVVEHALGQAESLLDGVARAEQDLANAGARVASAIASISGDVADARRLAATDAGVQALVTGAEDSIARASRATDPGGDPLGALAELAQREAALDGALEPYREADEIARRAQAQLTERSQRLTSQIQGIDAFISARRGVVGPQARTELAEALRLMQQAQRRGPADHKAAAADLTQAEQHATRAHQLAQQDVSSWQSTPQQVPGRVGGTGGVDLGSLVLGGILAGGGRRRGPSVRYGYGSSRGNTIRFGGSGGRSRGGSRGGGFGGGSRGGGRGGSRGGGRGGRF</sequence>
<evidence type="ECO:0000313" key="6">
    <source>
        <dbReference type="Proteomes" id="UP000224915"/>
    </source>
</evidence>
<feature type="region of interest" description="Disordered" evidence="2">
    <location>
        <begin position="1"/>
        <end position="24"/>
    </location>
</feature>
<comment type="caution">
    <text evidence="5">The sequence shown here is derived from an EMBL/GenBank/DDBJ whole genome shotgun (WGS) entry which is preliminary data.</text>
</comment>
<feature type="domain" description="TPM" evidence="4">
    <location>
        <begin position="65"/>
        <end position="140"/>
    </location>
</feature>
<feature type="coiled-coil region" evidence="1">
    <location>
        <begin position="293"/>
        <end position="320"/>
    </location>
</feature>
<gene>
    <name evidence="5" type="ORF">ATL40_2114</name>
</gene>